<feature type="chain" id="PRO_5035206390" evidence="5">
    <location>
        <begin position="31"/>
        <end position="123"/>
    </location>
</feature>
<evidence type="ECO:0000313" key="6">
    <source>
        <dbReference type="EMBL" id="KAG8045419.1"/>
    </source>
</evidence>
<reference evidence="6" key="2">
    <citation type="submission" date="2021-02" db="EMBL/GenBank/DDBJ databases">
        <authorList>
            <person name="Kimball J.A."/>
            <person name="Haas M.W."/>
            <person name="Macchietto M."/>
            <person name="Kono T."/>
            <person name="Duquette J."/>
            <person name="Shao M."/>
        </authorList>
    </citation>
    <scope>NUCLEOTIDE SEQUENCE</scope>
    <source>
        <tissue evidence="6">Fresh leaf tissue</tissue>
    </source>
</reference>
<dbReference type="EMBL" id="JAAALK010000290">
    <property type="protein sequence ID" value="KAG8045419.1"/>
    <property type="molecule type" value="Genomic_DNA"/>
</dbReference>
<gene>
    <name evidence="6" type="ORF">GUJ93_ZPchr0008g13351</name>
</gene>
<dbReference type="OrthoDB" id="1613518at2759"/>
<protein>
    <submittedName>
        <fullName evidence="6">Uncharacterized protein</fullName>
    </submittedName>
</protein>
<feature type="signal peptide" evidence="5">
    <location>
        <begin position="1"/>
        <end position="30"/>
    </location>
</feature>
<keyword evidence="7" id="KW-1185">Reference proteome</keyword>
<comment type="similarity">
    <text evidence="1">Belongs to the plant rapid alkalinization factor (RALF) family.</text>
</comment>
<evidence type="ECO:0000256" key="1">
    <source>
        <dbReference type="ARBA" id="ARBA00009178"/>
    </source>
</evidence>
<comment type="caution">
    <text evidence="6">The sequence shown here is derived from an EMBL/GenBank/DDBJ whole genome shotgun (WGS) entry which is preliminary data.</text>
</comment>
<evidence type="ECO:0000313" key="7">
    <source>
        <dbReference type="Proteomes" id="UP000729402"/>
    </source>
</evidence>
<sequence length="123" mass="12133">MARAATVSALVAASALLAALLLALGGGAGAAATGKVPLSWELGLIGGAAGISDGDDDVFGFSADSAAAVVRRVLQEKKYISYGAMNAGTTPCSIPGASYYNCRPGAEANPYTRGCSAITQCTS</sequence>
<accession>A0A8J5RGQ3</accession>
<dbReference type="GO" id="GO:0009506">
    <property type="term" value="C:plasmodesma"/>
    <property type="evidence" value="ECO:0007669"/>
    <property type="project" value="TreeGrafter"/>
</dbReference>
<evidence type="ECO:0000256" key="2">
    <source>
        <dbReference type="ARBA" id="ARBA00022702"/>
    </source>
</evidence>
<dbReference type="Proteomes" id="UP000729402">
    <property type="component" value="Unassembled WGS sequence"/>
</dbReference>
<keyword evidence="4" id="KW-1015">Disulfide bond</keyword>
<name>A0A8J5RGQ3_ZIZPA</name>
<evidence type="ECO:0000256" key="3">
    <source>
        <dbReference type="ARBA" id="ARBA00022729"/>
    </source>
</evidence>
<proteinExistence type="inferred from homology"/>
<evidence type="ECO:0000256" key="4">
    <source>
        <dbReference type="ARBA" id="ARBA00023157"/>
    </source>
</evidence>
<dbReference type="GO" id="GO:0019722">
    <property type="term" value="P:calcium-mediated signaling"/>
    <property type="evidence" value="ECO:0007669"/>
    <property type="project" value="TreeGrafter"/>
</dbReference>
<dbReference type="PANTHER" id="PTHR33136:SF114">
    <property type="entry name" value="OS01G0357900 PROTEIN"/>
    <property type="match status" value="1"/>
</dbReference>
<dbReference type="AlphaFoldDB" id="A0A8J5RGQ3"/>
<reference evidence="6" key="1">
    <citation type="journal article" date="2021" name="bioRxiv">
        <title>Whole Genome Assembly and Annotation of Northern Wild Rice, Zizania palustris L., Supports a Whole Genome Duplication in the Zizania Genus.</title>
        <authorList>
            <person name="Haas M."/>
            <person name="Kono T."/>
            <person name="Macchietto M."/>
            <person name="Millas R."/>
            <person name="McGilp L."/>
            <person name="Shao M."/>
            <person name="Duquette J."/>
            <person name="Hirsch C.N."/>
            <person name="Kimball J."/>
        </authorList>
    </citation>
    <scope>NUCLEOTIDE SEQUENCE</scope>
    <source>
        <tissue evidence="6">Fresh leaf tissue</tissue>
    </source>
</reference>
<dbReference type="InterPro" id="IPR008801">
    <property type="entry name" value="RALF"/>
</dbReference>
<keyword evidence="3 5" id="KW-0732">Signal</keyword>
<dbReference type="Pfam" id="PF05498">
    <property type="entry name" value="RALF"/>
    <property type="match status" value="1"/>
</dbReference>
<dbReference type="GO" id="GO:0005179">
    <property type="term" value="F:hormone activity"/>
    <property type="evidence" value="ECO:0007669"/>
    <property type="project" value="UniProtKB-KW"/>
</dbReference>
<evidence type="ECO:0000256" key="5">
    <source>
        <dbReference type="SAM" id="SignalP"/>
    </source>
</evidence>
<keyword evidence="2" id="KW-0372">Hormone</keyword>
<dbReference type="PANTHER" id="PTHR33136">
    <property type="entry name" value="RAPID ALKALINIZATION FACTOR-LIKE"/>
    <property type="match status" value="1"/>
</dbReference>
<organism evidence="6 7">
    <name type="scientific">Zizania palustris</name>
    <name type="common">Northern wild rice</name>
    <dbReference type="NCBI Taxonomy" id="103762"/>
    <lineage>
        <taxon>Eukaryota</taxon>
        <taxon>Viridiplantae</taxon>
        <taxon>Streptophyta</taxon>
        <taxon>Embryophyta</taxon>
        <taxon>Tracheophyta</taxon>
        <taxon>Spermatophyta</taxon>
        <taxon>Magnoliopsida</taxon>
        <taxon>Liliopsida</taxon>
        <taxon>Poales</taxon>
        <taxon>Poaceae</taxon>
        <taxon>BOP clade</taxon>
        <taxon>Oryzoideae</taxon>
        <taxon>Oryzeae</taxon>
        <taxon>Zizaniinae</taxon>
        <taxon>Zizania</taxon>
    </lineage>
</organism>